<dbReference type="Gene3D" id="3.30.930.10">
    <property type="entry name" value="Bira Bifunctional Protein, Domain 2"/>
    <property type="match status" value="1"/>
</dbReference>
<dbReference type="InterPro" id="IPR041715">
    <property type="entry name" value="HisRS-like_core"/>
</dbReference>
<feature type="domain" description="Class II Histidinyl-tRNA synthetase (HisRS)-like catalytic core" evidence="4">
    <location>
        <begin position="340"/>
        <end position="438"/>
    </location>
</feature>
<organism evidence="5 6">
    <name type="scientific">Pleomorphomonas diazotrophica</name>
    <dbReference type="NCBI Taxonomy" id="1166257"/>
    <lineage>
        <taxon>Bacteria</taxon>
        <taxon>Pseudomonadati</taxon>
        <taxon>Pseudomonadota</taxon>
        <taxon>Alphaproteobacteria</taxon>
        <taxon>Hyphomicrobiales</taxon>
        <taxon>Pleomorphomonadaceae</taxon>
        <taxon>Pleomorphomonas</taxon>
    </lineage>
</organism>
<evidence type="ECO:0000256" key="1">
    <source>
        <dbReference type="ARBA" id="ARBA00023102"/>
    </source>
</evidence>
<dbReference type="GO" id="GO:0005737">
    <property type="term" value="C:cytoplasm"/>
    <property type="evidence" value="ECO:0007669"/>
    <property type="project" value="InterPro"/>
</dbReference>
<keyword evidence="5" id="KW-0808">Transferase</keyword>
<feature type="compositionally biased region" description="Basic residues" evidence="3">
    <location>
        <begin position="1"/>
        <end position="13"/>
    </location>
</feature>
<evidence type="ECO:0000256" key="2">
    <source>
        <dbReference type="PIRSR" id="PIRSR001549-1"/>
    </source>
</evidence>
<dbReference type="PIRSF" id="PIRSF001549">
    <property type="entry name" value="His-tRNA_synth"/>
    <property type="match status" value="1"/>
</dbReference>
<feature type="compositionally biased region" description="Basic and acidic residues" evidence="3">
    <location>
        <begin position="46"/>
        <end position="61"/>
    </location>
</feature>
<dbReference type="PANTHER" id="PTHR43707">
    <property type="entry name" value="HISTIDYL-TRNA SYNTHETASE"/>
    <property type="match status" value="1"/>
</dbReference>
<accession>A0A2N3LSV5</accession>
<sequence length="444" mass="47909">MRDHRRLQRARGGHRADQGPCSRQGTVGGHLRQRRMARLAPGPEGSRPRRPDRRGEDDRRSGGGRGMTDAIQIALDSFKSAGFAVVDVPVLLPMEDFVRISGEEFRRRIFVTSSNNGHDWCLRPEFTIPVVRTMLAAEPAGGRFCYSGRVFRNGRPGEADEVWQVGGEILGDHDPVATDASALAHAVAITAACGATRQRIIVGDVALFSALLAALDIPPAWRARLTALFGEPDKIADTLARLEQRRFGFPSFAAHAEIIEALSAFPAEKVGQLFADILSIAGVKTVGGRTTGEIAERVLEQAMLAASDGVPAETIAAIAEFMSMQDENGGDLTIADGVLRLEALSGRIGDRAPFRAAVDRFKARVAAIAALGVDLTTLHYAAGFGRRLGYYDGFVFDIHDATRVEVGQVSGGGRYDGLVRHFKAADAVKAVGFAVWPERFRRAT</sequence>
<keyword evidence="6" id="KW-1185">Reference proteome</keyword>
<keyword evidence="1" id="KW-0028">Amino-acid biosynthesis</keyword>
<keyword evidence="1" id="KW-0368">Histidine biosynthesis</keyword>
<dbReference type="AlphaFoldDB" id="A0A2N3LSV5"/>
<feature type="domain" description="Class II Histidinyl-tRNA synthetase (HisRS)-like catalytic core" evidence="4">
    <location>
        <begin position="73"/>
        <end position="234"/>
    </location>
</feature>
<reference evidence="5 6" key="1">
    <citation type="submission" date="2017-12" db="EMBL/GenBank/DDBJ databases">
        <title>Anaerobic carbon monoxide metabolism by Pleomorphomonas carboxyditropha sp. nov., a new mesophilic hydrogenogenic carboxidotroph.</title>
        <authorList>
            <person name="Esquivel-Elizondo S."/>
            <person name="Krajmalnik-Brown R."/>
        </authorList>
    </citation>
    <scope>NUCLEOTIDE SEQUENCE [LARGE SCALE GENOMIC DNA]</scope>
    <source>
        <strain evidence="5 6">R5-392</strain>
    </source>
</reference>
<feature type="binding site" evidence="2">
    <location>
        <position position="386"/>
    </location>
    <ligand>
        <name>L-histidine</name>
        <dbReference type="ChEBI" id="CHEBI:57595"/>
    </ligand>
</feature>
<feature type="binding site" evidence="2">
    <location>
        <position position="168"/>
    </location>
    <ligand>
        <name>L-histidine</name>
        <dbReference type="ChEBI" id="CHEBI:57595"/>
    </ligand>
</feature>
<dbReference type="EMBL" id="PJNW01000016">
    <property type="protein sequence ID" value="PKR87710.1"/>
    <property type="molecule type" value="Genomic_DNA"/>
</dbReference>
<dbReference type="GO" id="GO:0016757">
    <property type="term" value="F:glycosyltransferase activity"/>
    <property type="evidence" value="ECO:0007669"/>
    <property type="project" value="UniProtKB-KW"/>
</dbReference>
<evidence type="ECO:0000313" key="6">
    <source>
        <dbReference type="Proteomes" id="UP000233491"/>
    </source>
</evidence>
<dbReference type="GO" id="GO:0000105">
    <property type="term" value="P:L-histidine biosynthetic process"/>
    <property type="evidence" value="ECO:0007669"/>
    <property type="project" value="UniProtKB-KW"/>
</dbReference>
<evidence type="ECO:0000256" key="3">
    <source>
        <dbReference type="SAM" id="MobiDB-lite"/>
    </source>
</evidence>
<dbReference type="InterPro" id="IPR004516">
    <property type="entry name" value="HisRS/HisZ"/>
</dbReference>
<feature type="region of interest" description="Disordered" evidence="3">
    <location>
        <begin position="1"/>
        <end position="66"/>
    </location>
</feature>
<dbReference type="GO" id="GO:0004821">
    <property type="term" value="F:histidine-tRNA ligase activity"/>
    <property type="evidence" value="ECO:0007669"/>
    <property type="project" value="TreeGrafter"/>
</dbReference>
<protein>
    <submittedName>
        <fullName evidence="5">ATP phosphoribosyltransferase regulatory subunit</fullName>
    </submittedName>
</protein>
<dbReference type="GO" id="GO:0006427">
    <property type="term" value="P:histidyl-tRNA aminoacylation"/>
    <property type="evidence" value="ECO:0007669"/>
    <property type="project" value="TreeGrafter"/>
</dbReference>
<comment type="caution">
    <text evidence="5">The sequence shown here is derived from an EMBL/GenBank/DDBJ whole genome shotgun (WGS) entry which is preliminary data.</text>
</comment>
<dbReference type="SUPFAM" id="SSF55681">
    <property type="entry name" value="Class II aaRS and biotin synthetases"/>
    <property type="match status" value="1"/>
</dbReference>
<evidence type="ECO:0000259" key="4">
    <source>
        <dbReference type="Pfam" id="PF13393"/>
    </source>
</evidence>
<gene>
    <name evidence="5" type="ORF">CXZ10_18460</name>
</gene>
<dbReference type="PANTHER" id="PTHR43707:SF1">
    <property type="entry name" value="HISTIDINE--TRNA LIGASE, MITOCHONDRIAL-RELATED"/>
    <property type="match status" value="1"/>
</dbReference>
<dbReference type="Pfam" id="PF13393">
    <property type="entry name" value="tRNA-synt_His"/>
    <property type="match status" value="2"/>
</dbReference>
<feature type="binding site" evidence="2">
    <location>
        <begin position="390"/>
        <end position="391"/>
    </location>
    <ligand>
        <name>L-histidine</name>
        <dbReference type="ChEBI" id="CHEBI:57595"/>
    </ligand>
</feature>
<keyword evidence="5" id="KW-0328">Glycosyltransferase</keyword>
<proteinExistence type="predicted"/>
<dbReference type="InterPro" id="IPR045864">
    <property type="entry name" value="aa-tRNA-synth_II/BPL/LPL"/>
</dbReference>
<evidence type="ECO:0000313" key="5">
    <source>
        <dbReference type="EMBL" id="PKR87710.1"/>
    </source>
</evidence>
<feature type="binding site" evidence="2">
    <location>
        <position position="152"/>
    </location>
    <ligand>
        <name>L-histidine</name>
        <dbReference type="ChEBI" id="CHEBI:57595"/>
    </ligand>
</feature>
<feature type="binding site" evidence="2">
    <location>
        <position position="164"/>
    </location>
    <ligand>
        <name>L-histidine</name>
        <dbReference type="ChEBI" id="CHEBI:57595"/>
    </ligand>
</feature>
<feature type="binding site" evidence="2">
    <location>
        <begin position="125"/>
        <end position="127"/>
    </location>
    <ligand>
        <name>L-histidine</name>
        <dbReference type="ChEBI" id="CHEBI:57595"/>
    </ligand>
</feature>
<dbReference type="Proteomes" id="UP000233491">
    <property type="component" value="Unassembled WGS sequence"/>
</dbReference>
<name>A0A2N3LSV5_9HYPH</name>